<dbReference type="EMBL" id="JBHLXJ010000002">
    <property type="protein sequence ID" value="MFC0348427.1"/>
    <property type="molecule type" value="Genomic_DNA"/>
</dbReference>
<evidence type="ECO:0000256" key="1">
    <source>
        <dbReference type="SAM" id="Phobius"/>
    </source>
</evidence>
<comment type="caution">
    <text evidence="3">The sequence shown here is derived from an EMBL/GenBank/DDBJ whole genome shotgun (WGS) entry which is preliminary data.</text>
</comment>
<evidence type="ECO:0000313" key="3">
    <source>
        <dbReference type="EMBL" id="MFC0348427.1"/>
    </source>
</evidence>
<dbReference type="InterPro" id="IPR039447">
    <property type="entry name" value="UreH-like_TM_dom"/>
</dbReference>
<reference evidence="3 4" key="1">
    <citation type="submission" date="2024-09" db="EMBL/GenBank/DDBJ databases">
        <authorList>
            <person name="Sun Q."/>
            <person name="Mori K."/>
        </authorList>
    </citation>
    <scope>NUCLEOTIDE SEQUENCE [LARGE SCALE GENOMIC DNA]</scope>
    <source>
        <strain evidence="3 4">CCM 8677</strain>
    </source>
</reference>
<feature type="transmembrane region" description="Helical" evidence="1">
    <location>
        <begin position="232"/>
        <end position="255"/>
    </location>
</feature>
<accession>A0ABV6I9B7</accession>
<feature type="transmembrane region" description="Helical" evidence="1">
    <location>
        <begin position="172"/>
        <end position="194"/>
    </location>
</feature>
<protein>
    <submittedName>
        <fullName evidence="3">Sulfite exporter TauE/SafE family protein</fullName>
    </submittedName>
</protein>
<keyword evidence="1" id="KW-0812">Transmembrane</keyword>
<name>A0ABV6I9B7_9BURK</name>
<sequence>MLTFPFIIAALSAGLIGGFHCVGMCGGIASLLSSLPTITEVSQAKIDDRLSLSKVIPINPVLATGNASPVSNLGRKLYPYKLHAGRLSTYALIGAVFGGFGASSLRWKAEFPITSIFFALGNLTLVFLGLRLLGFKLNLLLSTFLPTFLTAKTQALYSKLTPSLQRGSAHPYLTGMAWGCLPCGLSYAIAPFALLSGAAWSGAVLMLLFGLAALPHLLIAQTMSKQIKAHGMMGVVQALFALILIGFGVAGLFYFDMNSMPDFLCVTPR</sequence>
<feature type="transmembrane region" description="Helical" evidence="1">
    <location>
        <begin position="87"/>
        <end position="107"/>
    </location>
</feature>
<organism evidence="3 4">
    <name type="scientific">Undibacterium danionis</name>
    <dbReference type="NCBI Taxonomy" id="1812100"/>
    <lineage>
        <taxon>Bacteria</taxon>
        <taxon>Pseudomonadati</taxon>
        <taxon>Pseudomonadota</taxon>
        <taxon>Betaproteobacteria</taxon>
        <taxon>Burkholderiales</taxon>
        <taxon>Oxalobacteraceae</taxon>
        <taxon>Undibacterium</taxon>
    </lineage>
</organism>
<dbReference type="PANTHER" id="PTHR42208">
    <property type="entry name" value="HEAVY METAL TRANSPORTER-RELATED"/>
    <property type="match status" value="1"/>
</dbReference>
<gene>
    <name evidence="3" type="ORF">ACFFJH_01305</name>
</gene>
<dbReference type="Pfam" id="PF13386">
    <property type="entry name" value="DsbD_2"/>
    <property type="match status" value="1"/>
</dbReference>
<keyword evidence="1" id="KW-0472">Membrane</keyword>
<keyword evidence="4" id="KW-1185">Reference proteome</keyword>
<feature type="transmembrane region" description="Helical" evidence="1">
    <location>
        <begin position="6"/>
        <end position="32"/>
    </location>
</feature>
<dbReference type="PANTHER" id="PTHR42208:SF1">
    <property type="entry name" value="HEAVY METAL TRANSPORTER"/>
    <property type="match status" value="1"/>
</dbReference>
<proteinExistence type="predicted"/>
<evidence type="ECO:0000313" key="4">
    <source>
        <dbReference type="Proteomes" id="UP001589844"/>
    </source>
</evidence>
<feature type="domain" description="Urease accessory protein UreH-like transmembrane" evidence="2">
    <location>
        <begin position="9"/>
        <end position="249"/>
    </location>
</feature>
<dbReference type="Proteomes" id="UP001589844">
    <property type="component" value="Unassembled WGS sequence"/>
</dbReference>
<keyword evidence="1" id="KW-1133">Transmembrane helix</keyword>
<feature type="transmembrane region" description="Helical" evidence="1">
    <location>
        <begin position="200"/>
        <end position="220"/>
    </location>
</feature>
<feature type="transmembrane region" description="Helical" evidence="1">
    <location>
        <begin position="113"/>
        <end position="133"/>
    </location>
</feature>
<evidence type="ECO:0000259" key="2">
    <source>
        <dbReference type="Pfam" id="PF13386"/>
    </source>
</evidence>
<dbReference type="RefSeq" id="WP_390209483.1">
    <property type="nucleotide sequence ID" value="NZ_JBHLXJ010000002.1"/>
</dbReference>